<dbReference type="PROSITE" id="PS00518">
    <property type="entry name" value="ZF_RING_1"/>
    <property type="match status" value="1"/>
</dbReference>
<evidence type="ECO:0000256" key="1">
    <source>
        <dbReference type="ARBA" id="ARBA00022723"/>
    </source>
</evidence>
<feature type="region of interest" description="Disordered" evidence="6">
    <location>
        <begin position="184"/>
        <end position="221"/>
    </location>
</feature>
<organism evidence="8 9">
    <name type="scientific">Mortierella hygrophila</name>
    <dbReference type="NCBI Taxonomy" id="979708"/>
    <lineage>
        <taxon>Eukaryota</taxon>
        <taxon>Fungi</taxon>
        <taxon>Fungi incertae sedis</taxon>
        <taxon>Mucoromycota</taxon>
        <taxon>Mortierellomycotina</taxon>
        <taxon>Mortierellomycetes</taxon>
        <taxon>Mortierellales</taxon>
        <taxon>Mortierellaceae</taxon>
        <taxon>Mortierella</taxon>
    </lineage>
</organism>
<feature type="compositionally biased region" description="Gly residues" evidence="6">
    <location>
        <begin position="212"/>
        <end position="221"/>
    </location>
</feature>
<dbReference type="Proteomes" id="UP000723463">
    <property type="component" value="Unassembled WGS sequence"/>
</dbReference>
<keyword evidence="9" id="KW-1185">Reference proteome</keyword>
<evidence type="ECO:0000256" key="3">
    <source>
        <dbReference type="ARBA" id="ARBA00022833"/>
    </source>
</evidence>
<dbReference type="Gene3D" id="3.30.40.10">
    <property type="entry name" value="Zinc/RING finger domain, C3HC4 (zinc finger)"/>
    <property type="match status" value="1"/>
</dbReference>
<reference evidence="8" key="1">
    <citation type="journal article" date="2020" name="Fungal Divers.">
        <title>Resolving the Mortierellaceae phylogeny through synthesis of multi-gene phylogenetics and phylogenomics.</title>
        <authorList>
            <person name="Vandepol N."/>
            <person name="Liber J."/>
            <person name="Desiro A."/>
            <person name="Na H."/>
            <person name="Kennedy M."/>
            <person name="Barry K."/>
            <person name="Grigoriev I.V."/>
            <person name="Miller A.N."/>
            <person name="O'Donnell K."/>
            <person name="Stajich J.E."/>
            <person name="Bonito G."/>
        </authorList>
    </citation>
    <scope>NUCLEOTIDE SEQUENCE</scope>
    <source>
        <strain evidence="8">NRRL 2591</strain>
    </source>
</reference>
<dbReference type="InterPro" id="IPR042448">
    <property type="entry name" value="CCNB1IP1"/>
</dbReference>
<evidence type="ECO:0000256" key="5">
    <source>
        <dbReference type="SAM" id="Coils"/>
    </source>
</evidence>
<gene>
    <name evidence="8" type="ORF">EC957_000835</name>
</gene>
<feature type="domain" description="RING-type" evidence="7">
    <location>
        <begin position="13"/>
        <end position="51"/>
    </location>
</feature>
<dbReference type="EMBL" id="JAAAXW010000112">
    <property type="protein sequence ID" value="KAF9543474.1"/>
    <property type="molecule type" value="Genomic_DNA"/>
</dbReference>
<comment type="caution">
    <text evidence="8">The sequence shown here is derived from an EMBL/GenBank/DDBJ whole genome shotgun (WGS) entry which is preliminary data.</text>
</comment>
<dbReference type="GO" id="GO:0000795">
    <property type="term" value="C:synaptonemal complex"/>
    <property type="evidence" value="ECO:0007669"/>
    <property type="project" value="InterPro"/>
</dbReference>
<accession>A0A9P6K2P4</accession>
<keyword evidence="3" id="KW-0862">Zinc</keyword>
<dbReference type="PROSITE" id="PS50089">
    <property type="entry name" value="ZF_RING_2"/>
    <property type="match status" value="1"/>
</dbReference>
<dbReference type="GO" id="GO:0061630">
    <property type="term" value="F:ubiquitin protein ligase activity"/>
    <property type="evidence" value="ECO:0007669"/>
    <property type="project" value="InterPro"/>
</dbReference>
<dbReference type="PANTHER" id="PTHR14305:SF0">
    <property type="entry name" value="E3 UBIQUITIN-PROTEIN LIGASE CCNB1IP1"/>
    <property type="match status" value="1"/>
</dbReference>
<dbReference type="GO" id="GO:0008270">
    <property type="term" value="F:zinc ion binding"/>
    <property type="evidence" value="ECO:0007669"/>
    <property type="project" value="UniProtKB-KW"/>
</dbReference>
<evidence type="ECO:0000256" key="6">
    <source>
        <dbReference type="SAM" id="MobiDB-lite"/>
    </source>
</evidence>
<name>A0A9P6K2P4_9FUNG</name>
<dbReference type="InterPro" id="IPR013083">
    <property type="entry name" value="Znf_RING/FYVE/PHD"/>
</dbReference>
<keyword evidence="5" id="KW-0175">Coiled coil</keyword>
<feature type="coiled-coil region" evidence="5">
    <location>
        <begin position="110"/>
        <end position="183"/>
    </location>
</feature>
<dbReference type="InterPro" id="IPR001841">
    <property type="entry name" value="Znf_RING"/>
</dbReference>
<dbReference type="InterPro" id="IPR017907">
    <property type="entry name" value="Znf_RING_CS"/>
</dbReference>
<keyword evidence="1" id="KW-0479">Metal-binding</keyword>
<dbReference type="SUPFAM" id="SSF57850">
    <property type="entry name" value="RING/U-box"/>
    <property type="match status" value="1"/>
</dbReference>
<evidence type="ECO:0000313" key="9">
    <source>
        <dbReference type="Proteomes" id="UP000723463"/>
    </source>
</evidence>
<evidence type="ECO:0000256" key="2">
    <source>
        <dbReference type="ARBA" id="ARBA00022771"/>
    </source>
</evidence>
<dbReference type="AlphaFoldDB" id="A0A9P6K2P4"/>
<evidence type="ECO:0000259" key="7">
    <source>
        <dbReference type="PROSITE" id="PS50089"/>
    </source>
</evidence>
<dbReference type="GO" id="GO:0007131">
    <property type="term" value="P:reciprocal meiotic recombination"/>
    <property type="evidence" value="ECO:0007669"/>
    <property type="project" value="InterPro"/>
</dbReference>
<protein>
    <recommendedName>
        <fullName evidence="7">RING-type domain-containing protein</fullName>
    </recommendedName>
</protein>
<dbReference type="PANTHER" id="PTHR14305">
    <property type="entry name" value="E3 UBIQUITIN-PROTEIN LIGASE CCNB1IP1"/>
    <property type="match status" value="1"/>
</dbReference>
<evidence type="ECO:0000256" key="4">
    <source>
        <dbReference type="PROSITE-ProRule" id="PRU00175"/>
    </source>
</evidence>
<sequence length="318" mass="34728">MAEQDLKCNLLTCRSTLSSLGKACVTTCSHIFCVGCANKAFGTALVCPACETSLTQQDDIVFVDLNPSQEYRSSILSGLRPDVIMEICTRSISFWTYQTSQETKYQEMAQKTLEDKLGQLERQLQRMTREVNIELNGFRDTVSALQKNIEQEKRKAADLTDQLDEKSRQLSKVQTMYDRQKRRPLFPDGASQHGGGRSIFSEDPVTQTASGGTIGAGGPPGIRGDPYQLYQAMDTDATPRPFVKQAVDVQSAMPSLYTSDAVAFAYDPPSVHLTPAGPAGRVVHSSSTADGRVNTVLFTQGSNSQRGGFPHHGSFGRG</sequence>
<keyword evidence="2 4" id="KW-0863">Zinc-finger</keyword>
<proteinExistence type="predicted"/>
<evidence type="ECO:0000313" key="8">
    <source>
        <dbReference type="EMBL" id="KAF9543474.1"/>
    </source>
</evidence>